<dbReference type="InterPro" id="IPR011029">
    <property type="entry name" value="DEATH-like_dom_sf"/>
</dbReference>
<evidence type="ECO:0000259" key="2">
    <source>
        <dbReference type="PROSITE" id="PS50017"/>
    </source>
</evidence>
<dbReference type="GO" id="GO:0007165">
    <property type="term" value="P:signal transduction"/>
    <property type="evidence" value="ECO:0007669"/>
    <property type="project" value="InterPro"/>
</dbReference>
<gene>
    <name evidence="4" type="primary">LOC118413025</name>
</gene>
<feature type="compositionally biased region" description="Polar residues" evidence="1">
    <location>
        <begin position="26"/>
        <end position="42"/>
    </location>
</feature>
<evidence type="ECO:0000256" key="1">
    <source>
        <dbReference type="SAM" id="MobiDB-lite"/>
    </source>
</evidence>
<dbReference type="InterPro" id="IPR000488">
    <property type="entry name" value="Death_dom"/>
</dbReference>
<dbReference type="SUPFAM" id="SSF47986">
    <property type="entry name" value="DEATH domain"/>
    <property type="match status" value="1"/>
</dbReference>
<sequence length="479" mass="53538">MSCGEKRAPDDYDVANKKQRTERFMSKSQLQDTKSSGQSEPGNQLVPYQHLPIHTLHTENFECSNHSKIELYSLMVKNISRRCTAVTLNPIQPERMIHIILESAEASDEFVQPLVASGLIEVDKIQDTYYFGAARDCIVTVGWVDNLDHKDDMYGYVAGLEQLSNNKESTIIVLTSGKATNAGVKMGQVVPIGNLISFSNDVESRTSLLGPTFNTFNPENKRLMELLHDQTRPDVWYRQRPSAVCMDTSQNVRCSVVIDRHPIFLRKLLEHFRGNDICVIVAINEDMEHNGAMDHRAMQNAITMLHTFLAAGIDTVFPQVGLVRKEHTETTCRQLCNTAHTDRIRTTAEIKSPTSYQLPETPDSQRQTNTTKDIPPSVEPALISSNKLTDILLLEVAKRLLASDAIDLGVALGQERRKAKNLVNSCGQQSDAAAVQEVLHAWRDSVGRNATPNKLIDALRVIEKTDVADLVLSRVTMYS</sequence>
<reference evidence="3" key="1">
    <citation type="journal article" date="2020" name="Nat. Ecol. Evol.">
        <title>Deeply conserved synteny resolves early events in vertebrate evolution.</title>
        <authorList>
            <person name="Simakov O."/>
            <person name="Marletaz F."/>
            <person name="Yue J.X."/>
            <person name="O'Connell B."/>
            <person name="Jenkins J."/>
            <person name="Brandt A."/>
            <person name="Calef R."/>
            <person name="Tung C.H."/>
            <person name="Huang T.K."/>
            <person name="Schmutz J."/>
            <person name="Satoh N."/>
            <person name="Yu J.K."/>
            <person name="Putnam N.H."/>
            <person name="Green R.E."/>
            <person name="Rokhsar D.S."/>
        </authorList>
    </citation>
    <scope>NUCLEOTIDE SEQUENCE [LARGE SCALE GENOMIC DNA]</scope>
    <source>
        <strain evidence="3">S238N-H82</strain>
    </source>
</reference>
<dbReference type="AlphaFoldDB" id="A0A9J7MLE1"/>
<dbReference type="CDD" id="cd01670">
    <property type="entry name" value="Death"/>
    <property type="match status" value="1"/>
</dbReference>
<dbReference type="RefSeq" id="XP_035672047.1">
    <property type="nucleotide sequence ID" value="XM_035816154.1"/>
</dbReference>
<feature type="domain" description="Death" evidence="2">
    <location>
        <begin position="390"/>
        <end position="475"/>
    </location>
</feature>
<dbReference type="GeneID" id="118413025"/>
<evidence type="ECO:0000313" key="3">
    <source>
        <dbReference type="Proteomes" id="UP000001554"/>
    </source>
</evidence>
<keyword evidence="3" id="KW-1185">Reference proteome</keyword>
<proteinExistence type="predicted"/>
<feature type="region of interest" description="Disordered" evidence="1">
    <location>
        <begin position="1"/>
        <end position="44"/>
    </location>
</feature>
<organism evidence="3 4">
    <name type="scientific">Branchiostoma floridae</name>
    <name type="common">Florida lancelet</name>
    <name type="synonym">Amphioxus</name>
    <dbReference type="NCBI Taxonomy" id="7739"/>
    <lineage>
        <taxon>Eukaryota</taxon>
        <taxon>Metazoa</taxon>
        <taxon>Chordata</taxon>
        <taxon>Cephalochordata</taxon>
        <taxon>Leptocardii</taxon>
        <taxon>Amphioxiformes</taxon>
        <taxon>Branchiostomatidae</taxon>
        <taxon>Branchiostoma</taxon>
    </lineage>
</organism>
<dbReference type="Gene3D" id="1.10.533.10">
    <property type="entry name" value="Death Domain, Fas"/>
    <property type="match status" value="1"/>
</dbReference>
<name>A0A9J7MLE1_BRAFL</name>
<dbReference type="PROSITE" id="PS50017">
    <property type="entry name" value="DEATH_DOMAIN"/>
    <property type="match status" value="1"/>
</dbReference>
<dbReference type="Pfam" id="PF00531">
    <property type="entry name" value="Death"/>
    <property type="match status" value="1"/>
</dbReference>
<protein>
    <submittedName>
        <fullName evidence="4">Uncharacterized protein LOC118413025 isoform X2</fullName>
    </submittedName>
</protein>
<accession>A0A9J7MLE1</accession>
<reference evidence="4" key="2">
    <citation type="submission" date="2025-08" db="UniProtKB">
        <authorList>
            <consortium name="RefSeq"/>
        </authorList>
    </citation>
    <scope>IDENTIFICATION</scope>
    <source>
        <strain evidence="4">S238N-H82</strain>
        <tissue evidence="4">Testes</tissue>
    </source>
</reference>
<feature type="region of interest" description="Disordered" evidence="1">
    <location>
        <begin position="350"/>
        <end position="377"/>
    </location>
</feature>
<feature type="compositionally biased region" description="Polar residues" evidence="1">
    <location>
        <begin position="352"/>
        <end position="372"/>
    </location>
</feature>
<feature type="compositionally biased region" description="Basic and acidic residues" evidence="1">
    <location>
        <begin position="1"/>
        <end position="25"/>
    </location>
</feature>
<dbReference type="Proteomes" id="UP000001554">
    <property type="component" value="Chromosome 4"/>
</dbReference>
<evidence type="ECO:0000313" key="4">
    <source>
        <dbReference type="RefSeq" id="XP_035672047.1"/>
    </source>
</evidence>